<dbReference type="InterPro" id="IPR054168">
    <property type="entry name" value="PG_1098_Fer"/>
</dbReference>
<gene>
    <name evidence="3" type="ORF">NCTC13043_00055</name>
</gene>
<protein>
    <submittedName>
        <fullName evidence="3">Uncharacterized protein</fullName>
    </submittedName>
</protein>
<dbReference type="OrthoDB" id="1000417at2"/>
<dbReference type="Pfam" id="PF18096">
    <property type="entry name" value="Thump_like"/>
    <property type="match status" value="1"/>
</dbReference>
<dbReference type="Gene3D" id="1.10.10.1110">
    <property type="entry name" value="Methyltransferase PG1098, N-terminal domain"/>
    <property type="match status" value="1"/>
</dbReference>
<feature type="domain" description="PG-1098 ferredoxin-like" evidence="2">
    <location>
        <begin position="292"/>
        <end position="335"/>
    </location>
</feature>
<evidence type="ECO:0000313" key="3">
    <source>
        <dbReference type="EMBL" id="SUC11212.1"/>
    </source>
</evidence>
<organism evidence="3 4">
    <name type="scientific">Prevotella pallens</name>
    <dbReference type="NCBI Taxonomy" id="60133"/>
    <lineage>
        <taxon>Bacteria</taxon>
        <taxon>Pseudomonadati</taxon>
        <taxon>Bacteroidota</taxon>
        <taxon>Bacteroidia</taxon>
        <taxon>Bacteroidales</taxon>
        <taxon>Prevotellaceae</taxon>
        <taxon>Prevotella</taxon>
    </lineage>
</organism>
<evidence type="ECO:0000313" key="4">
    <source>
        <dbReference type="Proteomes" id="UP000254235"/>
    </source>
</evidence>
<feature type="domain" description="THUMP-like" evidence="1">
    <location>
        <begin position="336"/>
        <end position="406"/>
    </location>
</feature>
<dbReference type="SUPFAM" id="SSF53335">
    <property type="entry name" value="S-adenosyl-L-methionine-dependent methyltransferases"/>
    <property type="match status" value="1"/>
</dbReference>
<dbReference type="Gene3D" id="3.40.50.150">
    <property type="entry name" value="Vaccinia Virus protein VP39"/>
    <property type="match status" value="1"/>
</dbReference>
<evidence type="ECO:0000259" key="2">
    <source>
        <dbReference type="Pfam" id="PF22013"/>
    </source>
</evidence>
<proteinExistence type="predicted"/>
<name>A0A379EY26_9BACT</name>
<accession>A0A379EY26</accession>
<dbReference type="InterPro" id="IPR041497">
    <property type="entry name" value="Thump-like"/>
</dbReference>
<dbReference type="Pfam" id="PF22013">
    <property type="entry name" value="PG_1098_Fer"/>
    <property type="match status" value="1"/>
</dbReference>
<dbReference type="EMBL" id="UGTP01000001">
    <property type="protein sequence ID" value="SUC11212.1"/>
    <property type="molecule type" value="Genomic_DNA"/>
</dbReference>
<reference evidence="3 4" key="1">
    <citation type="submission" date="2018-06" db="EMBL/GenBank/DDBJ databases">
        <authorList>
            <consortium name="Pathogen Informatics"/>
            <person name="Doyle S."/>
        </authorList>
    </citation>
    <scope>NUCLEOTIDE SEQUENCE [LARGE SCALE GENOMIC DNA]</scope>
    <source>
        <strain evidence="3 4">NCTC13043</strain>
    </source>
</reference>
<dbReference type="GeneID" id="78569806"/>
<evidence type="ECO:0000259" key="1">
    <source>
        <dbReference type="Pfam" id="PF18096"/>
    </source>
</evidence>
<dbReference type="InterPro" id="IPR029063">
    <property type="entry name" value="SAM-dependent_MTases_sf"/>
</dbReference>
<dbReference type="AlphaFoldDB" id="A0A379EY26"/>
<dbReference type="Proteomes" id="UP000254235">
    <property type="component" value="Unassembled WGS sequence"/>
</dbReference>
<sequence>METSEFIRQHINDDIRTLALMGKHFPKVDLPYALDQIRGHQLARTKLPTWTSTEGIVYPPHLNMEQCSSEQTALYKQNIVRRLLQKLQTKNNATLIDLTGGFGVDFSYMSIPFNKAVYVERNKQLYNIATHNFECLKLHNISAENKDSIDVLHKLNNASIIFLDPARRNSNEKKVISIADCEPNVLELCDELVEKCDFTIIKLSPMLDWHNAVEQLKYVIEVHIISVKNECKELLMVLANHKKEKQELKENSIKIFCVNNNDIFYYEEEVNSSEENTLQLSKINKNALSTLYLYEPNASIMKAGCFALLSKTYNVAALSNNSHLFVSPVLLSNFPGRRFRIMDICTLNKKEIRHTLTNITRANIAVRNFPIGVDALRKRLKLHDGGDNYIFATTYGEKEHILIISKKEV</sequence>
<dbReference type="RefSeq" id="WP_115082618.1">
    <property type="nucleotide sequence ID" value="NZ_UGTP01000001.1"/>
</dbReference>